<keyword evidence="3" id="KW-1185">Reference proteome</keyword>
<feature type="region of interest" description="Disordered" evidence="1">
    <location>
        <begin position="1"/>
        <end position="21"/>
    </location>
</feature>
<proteinExistence type="predicted"/>
<feature type="compositionally biased region" description="Basic and acidic residues" evidence="1">
    <location>
        <begin position="1"/>
        <end position="17"/>
    </location>
</feature>
<protein>
    <submittedName>
        <fullName evidence="2">Uncharacterized protein</fullName>
    </submittedName>
</protein>
<dbReference type="EMBL" id="DS268544">
    <property type="protein sequence ID" value="EFO88334.1"/>
    <property type="molecule type" value="Genomic_DNA"/>
</dbReference>
<dbReference type="InParanoid" id="E3N720"/>
<sequence>MNSSDEKPQIYDPRPRSEIMSSDNYEVPQIVKPAVAVSPLRNPLMWQRDATRFPIELSEAADRNLLDSVSIIATDGFISASRGNLIISKILKVGPAKDTTSETEDARRIPIDSKGFDATIDRPAAASTLHPLPNQPISWHKGKILAENQTKETKIRFSRNEPKPYEQSTTGHCELMDKLMAPEAKTSQVPTPVTHDPRLHSASKHPVQLRHYVEHTSHEVTPIRG</sequence>
<evidence type="ECO:0000313" key="2">
    <source>
        <dbReference type="EMBL" id="EFO88334.1"/>
    </source>
</evidence>
<gene>
    <name evidence="2" type="ORF">CRE_12242</name>
</gene>
<dbReference type="HOGENOM" id="CLU_1230932_0_0_1"/>
<feature type="region of interest" description="Disordered" evidence="1">
    <location>
        <begin position="185"/>
        <end position="206"/>
    </location>
</feature>
<evidence type="ECO:0000313" key="3">
    <source>
        <dbReference type="Proteomes" id="UP000008281"/>
    </source>
</evidence>
<dbReference type="AlphaFoldDB" id="E3N720"/>
<dbReference type="Proteomes" id="UP000008281">
    <property type="component" value="Unassembled WGS sequence"/>
</dbReference>
<accession>E3N720</accession>
<evidence type="ECO:0000256" key="1">
    <source>
        <dbReference type="SAM" id="MobiDB-lite"/>
    </source>
</evidence>
<reference evidence="2" key="1">
    <citation type="submission" date="2007-07" db="EMBL/GenBank/DDBJ databases">
        <title>PCAP assembly of the Caenorhabditis remanei genome.</title>
        <authorList>
            <consortium name="The Caenorhabditis remanei Sequencing Consortium"/>
            <person name="Wilson R.K."/>
        </authorList>
    </citation>
    <scope>NUCLEOTIDE SEQUENCE [LARGE SCALE GENOMIC DNA]</scope>
    <source>
        <strain evidence="2">PB4641</strain>
    </source>
</reference>
<organism evidence="3">
    <name type="scientific">Caenorhabditis remanei</name>
    <name type="common">Caenorhabditis vulgaris</name>
    <dbReference type="NCBI Taxonomy" id="31234"/>
    <lineage>
        <taxon>Eukaryota</taxon>
        <taxon>Metazoa</taxon>
        <taxon>Ecdysozoa</taxon>
        <taxon>Nematoda</taxon>
        <taxon>Chromadorea</taxon>
        <taxon>Rhabditida</taxon>
        <taxon>Rhabditina</taxon>
        <taxon>Rhabditomorpha</taxon>
        <taxon>Rhabditoidea</taxon>
        <taxon>Rhabditidae</taxon>
        <taxon>Peloderinae</taxon>
        <taxon>Caenorhabditis</taxon>
    </lineage>
</organism>
<name>E3N720_CAERE</name>